<dbReference type="GO" id="GO:0015074">
    <property type="term" value="P:DNA integration"/>
    <property type="evidence" value="ECO:0007669"/>
    <property type="project" value="InterPro"/>
</dbReference>
<dbReference type="SUPFAM" id="SSF56349">
    <property type="entry name" value="DNA breaking-rejoining enzymes"/>
    <property type="match status" value="1"/>
</dbReference>
<accession>A0AAN0W4S6</accession>
<keyword evidence="1" id="KW-0233">DNA recombination</keyword>
<keyword evidence="3" id="KW-0614">Plasmid</keyword>
<gene>
    <name evidence="3" type="ORF">AK40_5500</name>
</gene>
<dbReference type="GO" id="GO:0003677">
    <property type="term" value="F:DNA binding"/>
    <property type="evidence" value="ECO:0007669"/>
    <property type="project" value="InterPro"/>
</dbReference>
<dbReference type="Gene3D" id="1.10.443.10">
    <property type="entry name" value="Intergrase catalytic core"/>
    <property type="match status" value="1"/>
</dbReference>
<evidence type="ECO:0000256" key="1">
    <source>
        <dbReference type="ARBA" id="ARBA00023172"/>
    </source>
</evidence>
<dbReference type="PROSITE" id="PS51898">
    <property type="entry name" value="TYR_RECOMBINASE"/>
    <property type="match status" value="1"/>
</dbReference>
<proteinExistence type="predicted"/>
<geneLocation type="plasmid" evidence="3 4">
    <name>pBFI_1</name>
</geneLocation>
<dbReference type="AlphaFoldDB" id="A0AAN0W4S6"/>
<dbReference type="RefSeq" id="WP_001995810.1">
    <property type="nucleotide sequence ID" value="NZ_CP009639.1"/>
</dbReference>
<evidence type="ECO:0000313" key="4">
    <source>
        <dbReference type="Proteomes" id="UP000031861"/>
    </source>
</evidence>
<sequence>MTDELESKLWYQELKDKVDNNILAYQDKRDYFWDKVNPEHLRYFKNNCCGYPFTNHLALGLMVISNQNLDPKTIDSHLGTIYIGLKQIFQELKLANVNDFDVDIHLSDYLRREILPSHSDSKRSQFFTRYKNVAKKVQKWHSTKLIRKQQEVLAPFLFPRTYLDGRDFNVRKSAKEAAQSKRKSETDAITKEFIKIRAEGGFRLNKVRRLWQKYLEVVELVKTNDCHLPFEFAYIENEERGGVSKELFSFRLWDKRSFILHHSKNYCSVTIYNAKARKAIYSDENNEYFVEFLKAEILDDETGKPIEETEGFWFLPLLEHQLVGRHWYRSLSEEQINENLKILEMYGYKDSDSEDIVTPFSSNHKGVLTQGTFITKSQKYADGILMNVEVLYITALFGATALDIFTSSGARLGEVAQIHLGIRSLNQGRIINPKTNERKTSYMFSAIPKGRDIPAVFYVNKDTFDLIKEIAFFLRDVCYKGSIPEVEFRYLKGRGVSRPDQRYLFQLHGKHFEHKTFACILNFICFGLIYETKDKKLVKLKPHLLRHGFATHAVQAEELPIDVVAMILNQKDLEITGYYSQPTQSQVSNVVADFHASMNTQVDMMKEVLRQPEELQALFERQREISGPFSKTVGGTCVTNKICPTKLACVGCATKIPEPEQKHELLHYLEWAEKTKVFYEEKGFNLEVMKMKKNIHDAKVELKEITLIEEYRRDKENEPRLIHRKS</sequence>
<organism evidence="3 4">
    <name type="scientific">Bacillus cereus 03BB108</name>
    <dbReference type="NCBI Taxonomy" id="451709"/>
    <lineage>
        <taxon>Bacteria</taxon>
        <taxon>Bacillati</taxon>
        <taxon>Bacillota</taxon>
        <taxon>Bacilli</taxon>
        <taxon>Bacillales</taxon>
        <taxon>Bacillaceae</taxon>
        <taxon>Bacillus</taxon>
        <taxon>Bacillus cereus group</taxon>
    </lineage>
</organism>
<dbReference type="GO" id="GO:0006310">
    <property type="term" value="P:DNA recombination"/>
    <property type="evidence" value="ECO:0007669"/>
    <property type="project" value="UniProtKB-KW"/>
</dbReference>
<evidence type="ECO:0000313" key="3">
    <source>
        <dbReference type="EMBL" id="AJI08861.1"/>
    </source>
</evidence>
<feature type="domain" description="Tyr recombinase" evidence="2">
    <location>
        <begin position="369"/>
        <end position="592"/>
    </location>
</feature>
<dbReference type="InterPro" id="IPR013762">
    <property type="entry name" value="Integrase-like_cat_sf"/>
</dbReference>
<dbReference type="InterPro" id="IPR002104">
    <property type="entry name" value="Integrase_catalytic"/>
</dbReference>
<reference evidence="3 4" key="1">
    <citation type="journal article" date="2015" name="Genome Announc.">
        <title>Complete genome sequences for 35 biothreat assay-relevant bacillus species.</title>
        <authorList>
            <person name="Johnson S.L."/>
            <person name="Daligault H.E."/>
            <person name="Davenport K.W."/>
            <person name="Jaissle J."/>
            <person name="Frey K.G."/>
            <person name="Ladner J.T."/>
            <person name="Broomall S.M."/>
            <person name="Bishop-Lilly K.A."/>
            <person name="Bruce D.C."/>
            <person name="Gibbons H.S."/>
            <person name="Coyne S.R."/>
            <person name="Lo C.C."/>
            <person name="Meincke L."/>
            <person name="Munk A.C."/>
            <person name="Koroleva G.I."/>
            <person name="Rosenzweig C.N."/>
            <person name="Palacios G.F."/>
            <person name="Redden C.L."/>
            <person name="Minogue T.D."/>
            <person name="Chain P.S."/>
        </authorList>
    </citation>
    <scope>NUCLEOTIDE SEQUENCE [LARGE SCALE GENOMIC DNA]</scope>
    <source>
        <strain evidence="3 4">03BB108</strain>
    </source>
</reference>
<dbReference type="Proteomes" id="UP000031861">
    <property type="component" value="Plasmid pBFI_1"/>
</dbReference>
<evidence type="ECO:0000259" key="2">
    <source>
        <dbReference type="PROSITE" id="PS51898"/>
    </source>
</evidence>
<dbReference type="InterPro" id="IPR011010">
    <property type="entry name" value="DNA_brk_join_enz"/>
</dbReference>
<protein>
    <submittedName>
        <fullName evidence="3">Phage integrase family protein</fullName>
    </submittedName>
</protein>
<name>A0AAN0W4S6_BACCE</name>
<dbReference type="EMBL" id="CP009639">
    <property type="protein sequence ID" value="AJI08861.1"/>
    <property type="molecule type" value="Genomic_DNA"/>
</dbReference>